<evidence type="ECO:0000259" key="6">
    <source>
        <dbReference type="Pfam" id="PF01368"/>
    </source>
</evidence>
<evidence type="ECO:0000256" key="3">
    <source>
        <dbReference type="ARBA" id="ARBA00022722"/>
    </source>
</evidence>
<dbReference type="Gene3D" id="3.90.1640.30">
    <property type="match status" value="1"/>
</dbReference>
<dbReference type="NCBIfam" id="TIGR00644">
    <property type="entry name" value="recJ"/>
    <property type="match status" value="1"/>
</dbReference>
<evidence type="ECO:0000256" key="2">
    <source>
        <dbReference type="ARBA" id="ARBA00019841"/>
    </source>
</evidence>
<evidence type="ECO:0000313" key="10">
    <source>
        <dbReference type="Proteomes" id="UP000886796"/>
    </source>
</evidence>
<reference evidence="9" key="2">
    <citation type="journal article" date="2021" name="PeerJ">
        <title>Extensive microbial diversity within the chicken gut microbiome revealed by metagenomics and culture.</title>
        <authorList>
            <person name="Gilroy R."/>
            <person name="Ravi A."/>
            <person name="Getino M."/>
            <person name="Pursley I."/>
            <person name="Horton D.L."/>
            <person name="Alikhan N.F."/>
            <person name="Baker D."/>
            <person name="Gharbi K."/>
            <person name="Hall N."/>
            <person name="Watson M."/>
            <person name="Adriaenssens E.M."/>
            <person name="Foster-Nyarko E."/>
            <person name="Jarju S."/>
            <person name="Secka A."/>
            <person name="Antonio M."/>
            <person name="Oren A."/>
            <person name="Chaudhuri R.R."/>
            <person name="La Ragione R."/>
            <person name="Hildebrand F."/>
            <person name="Pallen M.J."/>
        </authorList>
    </citation>
    <scope>NUCLEOTIDE SEQUENCE</scope>
    <source>
        <strain evidence="9">13361</strain>
    </source>
</reference>
<name>A0A9D1CM26_9FIRM</name>
<comment type="similarity">
    <text evidence="1">Belongs to the RecJ family.</text>
</comment>
<organism evidence="9 10">
    <name type="scientific">Candidatus Faecousia excrementigallinarum</name>
    <dbReference type="NCBI Taxonomy" id="2840806"/>
    <lineage>
        <taxon>Bacteria</taxon>
        <taxon>Bacillati</taxon>
        <taxon>Bacillota</taxon>
        <taxon>Clostridia</taxon>
        <taxon>Eubacteriales</taxon>
        <taxon>Oscillospiraceae</taxon>
        <taxon>Faecousia</taxon>
    </lineage>
</organism>
<evidence type="ECO:0000256" key="1">
    <source>
        <dbReference type="ARBA" id="ARBA00005915"/>
    </source>
</evidence>
<dbReference type="InterPro" id="IPR001667">
    <property type="entry name" value="DDH_dom"/>
</dbReference>
<sequence>MKYGIWNAAVPQMEGVNALAGAGYAPLAAMILSARGLNTPQAAHRYLDCSCPLDDPFLLTDMDLAAGRVGLAMAKGEKIAVFGDYDVDGITATCLLTDFLRSWGCDCVPYIPGRLEEGYGLNPMAIRQLHDQGVNLIVTVDCGITAMEEAELCRSLGMDLVITDHHECKGTLPQAVAVVDPHRPDGGYPHKNLSGVGVAFKLAAALSGSQEEILIRYADMVCLGTVADVMPLVGENRVFVSRGLSMLRHNPRPGIAALMAEGGCQPEQMNASAVGYVLAPRINAAGRMGRIPVAVELFLTQDPDRARVLAEELCRMNRERQSVESEIYAQAVQMLPQGAAPAAIVLAEESWHQGVVGIVASRIAEEYGCPTFLICLDGDRGKASSRSFGGFNLFTTLTALSDLLESYGGHELAAGFTIARDKIPAFREAVCRLAEDYYTQDAPRTVLDTDCVIPPELLTLSNVDALEVLEPCGNGCPKPVLMMERLQIQRMNPVGGGKHLRLRLQQGHYGFNAIYFSCGEEAASLAQGDLVDVAFLPQVNDYRGERTVQMNIVDIRPSCSAPCDWGITPYHALTADRLEPQMVPLLLPDRARLGLVWRYLSQEPSGVVRETPMCLCRKIVRWSDSPMSVGMLLTCLDIFADVKLLELSRQHKYITIRLLPWEKKADISKSRTMQRLMRAKEE</sequence>
<proteinExistence type="inferred from homology"/>
<evidence type="ECO:0000313" key="9">
    <source>
        <dbReference type="EMBL" id="HIQ67955.1"/>
    </source>
</evidence>
<dbReference type="PANTHER" id="PTHR30255:SF2">
    <property type="entry name" value="SINGLE-STRANDED-DNA-SPECIFIC EXONUCLEASE RECJ"/>
    <property type="match status" value="1"/>
</dbReference>
<dbReference type="SUPFAM" id="SSF64182">
    <property type="entry name" value="DHH phosphoesterases"/>
    <property type="match status" value="1"/>
</dbReference>
<dbReference type="InterPro" id="IPR041122">
    <property type="entry name" value="RecJ_OB"/>
</dbReference>
<dbReference type="Gene3D" id="3.10.310.30">
    <property type="match status" value="1"/>
</dbReference>
<dbReference type="GO" id="GO:0003676">
    <property type="term" value="F:nucleic acid binding"/>
    <property type="evidence" value="ECO:0007669"/>
    <property type="project" value="InterPro"/>
</dbReference>
<evidence type="ECO:0000256" key="4">
    <source>
        <dbReference type="ARBA" id="ARBA00022801"/>
    </source>
</evidence>
<accession>A0A9D1CM26</accession>
<dbReference type="InterPro" id="IPR038763">
    <property type="entry name" value="DHH_sf"/>
</dbReference>
<dbReference type="InterPro" id="IPR051673">
    <property type="entry name" value="SSDNA_exonuclease_RecJ"/>
</dbReference>
<dbReference type="PANTHER" id="PTHR30255">
    <property type="entry name" value="SINGLE-STRANDED-DNA-SPECIFIC EXONUCLEASE RECJ"/>
    <property type="match status" value="1"/>
</dbReference>
<dbReference type="Pfam" id="PF17768">
    <property type="entry name" value="RecJ_OB"/>
    <property type="match status" value="1"/>
</dbReference>
<protein>
    <recommendedName>
        <fullName evidence="2">Single-stranded-DNA-specific exonuclease RecJ</fullName>
    </recommendedName>
</protein>
<dbReference type="EMBL" id="DVFK01000080">
    <property type="protein sequence ID" value="HIQ67955.1"/>
    <property type="molecule type" value="Genomic_DNA"/>
</dbReference>
<evidence type="ECO:0000256" key="5">
    <source>
        <dbReference type="ARBA" id="ARBA00022839"/>
    </source>
</evidence>
<evidence type="ECO:0000259" key="8">
    <source>
        <dbReference type="Pfam" id="PF17768"/>
    </source>
</evidence>
<dbReference type="GO" id="GO:0006281">
    <property type="term" value="P:DNA repair"/>
    <property type="evidence" value="ECO:0007669"/>
    <property type="project" value="InterPro"/>
</dbReference>
<keyword evidence="5 9" id="KW-0269">Exonuclease</keyword>
<dbReference type="InterPro" id="IPR004610">
    <property type="entry name" value="RecJ"/>
</dbReference>
<gene>
    <name evidence="9" type="primary">recJ</name>
    <name evidence="9" type="ORF">IAB74_05570</name>
</gene>
<dbReference type="Pfam" id="PF01368">
    <property type="entry name" value="DHH"/>
    <property type="match status" value="1"/>
</dbReference>
<feature type="domain" description="DHHA1" evidence="7">
    <location>
        <begin position="344"/>
        <end position="434"/>
    </location>
</feature>
<reference evidence="9" key="1">
    <citation type="submission" date="2020-10" db="EMBL/GenBank/DDBJ databases">
        <authorList>
            <person name="Gilroy R."/>
        </authorList>
    </citation>
    <scope>NUCLEOTIDE SEQUENCE</scope>
    <source>
        <strain evidence="9">13361</strain>
    </source>
</reference>
<feature type="domain" description="RecJ OB" evidence="8">
    <location>
        <begin position="449"/>
        <end position="554"/>
    </location>
</feature>
<feature type="domain" description="DDH" evidence="6">
    <location>
        <begin position="78"/>
        <end position="225"/>
    </location>
</feature>
<dbReference type="AlphaFoldDB" id="A0A9D1CM26"/>
<comment type="caution">
    <text evidence="9">The sequence shown here is derived from an EMBL/GenBank/DDBJ whole genome shotgun (WGS) entry which is preliminary data.</text>
</comment>
<dbReference type="Proteomes" id="UP000886796">
    <property type="component" value="Unassembled WGS sequence"/>
</dbReference>
<dbReference type="InterPro" id="IPR003156">
    <property type="entry name" value="DHHA1_dom"/>
</dbReference>
<dbReference type="Pfam" id="PF02272">
    <property type="entry name" value="DHHA1"/>
    <property type="match status" value="1"/>
</dbReference>
<dbReference type="GO" id="GO:0008409">
    <property type="term" value="F:5'-3' exonuclease activity"/>
    <property type="evidence" value="ECO:0007669"/>
    <property type="project" value="InterPro"/>
</dbReference>
<keyword evidence="4" id="KW-0378">Hydrolase</keyword>
<dbReference type="GO" id="GO:0006310">
    <property type="term" value="P:DNA recombination"/>
    <property type="evidence" value="ECO:0007669"/>
    <property type="project" value="InterPro"/>
</dbReference>
<evidence type="ECO:0000259" key="7">
    <source>
        <dbReference type="Pfam" id="PF02272"/>
    </source>
</evidence>
<keyword evidence="3" id="KW-0540">Nuclease</keyword>